<evidence type="ECO:0000256" key="9">
    <source>
        <dbReference type="SAM" id="MobiDB-lite"/>
    </source>
</evidence>
<dbReference type="GO" id="GO:0003677">
    <property type="term" value="F:DNA binding"/>
    <property type="evidence" value="ECO:0007669"/>
    <property type="project" value="UniProtKB-KW"/>
</dbReference>
<dbReference type="OrthoDB" id="9777847at2"/>
<dbReference type="Gene3D" id="3.100.10.20">
    <property type="entry name" value="CRISPR-associated endonuclease Cas1, N-terminal domain"/>
    <property type="match status" value="1"/>
</dbReference>
<reference evidence="10 11" key="1">
    <citation type="submission" date="2019-09" db="EMBL/GenBank/DDBJ databases">
        <title>Phylogeny of genus Pseudoclavibacter and closely related genus.</title>
        <authorList>
            <person name="Li Y."/>
        </authorList>
    </citation>
    <scope>NUCLEOTIDE SEQUENCE [LARGE SCALE GENOMIC DNA]</scope>
    <source>
        <strain evidence="10 11">DSM 23821</strain>
    </source>
</reference>
<evidence type="ECO:0000313" key="11">
    <source>
        <dbReference type="Proteomes" id="UP000467240"/>
    </source>
</evidence>
<comment type="caution">
    <text evidence="10">The sequence shown here is derived from an EMBL/GenBank/DDBJ whole genome shotgun (WGS) entry which is preliminary data.</text>
</comment>
<evidence type="ECO:0000256" key="3">
    <source>
        <dbReference type="ARBA" id="ARBA00022759"/>
    </source>
</evidence>
<feature type="compositionally biased region" description="Acidic residues" evidence="9">
    <location>
        <begin position="331"/>
        <end position="346"/>
    </location>
</feature>
<name>A0A7J5C1R3_9MICO</name>
<evidence type="ECO:0000256" key="8">
    <source>
        <dbReference type="HAMAP-Rule" id="MF_01470"/>
    </source>
</evidence>
<dbReference type="Pfam" id="PF01867">
    <property type="entry name" value="Cas_Cas1"/>
    <property type="match status" value="2"/>
</dbReference>
<dbReference type="InterPro" id="IPR050646">
    <property type="entry name" value="Cas1"/>
</dbReference>
<dbReference type="EC" id="3.1.-.-" evidence="8"/>
<dbReference type="InterPro" id="IPR042211">
    <property type="entry name" value="CRISPR-assoc_Cas1_N"/>
</dbReference>
<evidence type="ECO:0000256" key="7">
    <source>
        <dbReference type="ARBA" id="ARBA00023125"/>
    </source>
</evidence>
<organism evidence="10 11">
    <name type="scientific">Pseudoclavibacter chungangensis</name>
    <dbReference type="NCBI Taxonomy" id="587635"/>
    <lineage>
        <taxon>Bacteria</taxon>
        <taxon>Bacillati</taxon>
        <taxon>Actinomycetota</taxon>
        <taxon>Actinomycetes</taxon>
        <taxon>Micrococcales</taxon>
        <taxon>Microbacteriaceae</taxon>
        <taxon>Pseudoclavibacter</taxon>
    </lineage>
</organism>
<sequence>MGRAPGPRPPDLAELLRAEDRLSFLYVEHAIISRDGNAVTITDADGTIHVPAAGLGVLLLGPGTNVTHQAMVTIAESGSTVVWVGERGVRYYAHGRSLTLASRLIEAQAKVFANQRSRLRVARRMYEMRFPGEDVSQATMQQLRGREGARVRRIYREHSVRTGVPWVRRDYRVDDFDASDSINLALSAANVCLYGVVHAIIVAIGCSPSLGIVHSGEVRSFVYDIADLYKTEVCVPTAFDIVARGDSDDLERDVRKAVRDRLVDGALMRRCVGDIRALLAFGLDSDGFDGDEPGDGADAGLWDGRDGVVSGGVNYSSGASATWPGSRAADDELELPEADVIDGEAT</sequence>
<evidence type="ECO:0000313" key="10">
    <source>
        <dbReference type="EMBL" id="KAB1662577.1"/>
    </source>
</evidence>
<evidence type="ECO:0000256" key="2">
    <source>
        <dbReference type="ARBA" id="ARBA00022723"/>
    </source>
</evidence>
<dbReference type="GO" id="GO:0016787">
    <property type="term" value="F:hydrolase activity"/>
    <property type="evidence" value="ECO:0007669"/>
    <property type="project" value="UniProtKB-KW"/>
</dbReference>
<keyword evidence="5 8" id="KW-0460">Magnesium</keyword>
<keyword evidence="2 8" id="KW-0479">Metal-binding</keyword>
<feature type="binding site" evidence="8">
    <location>
        <position position="147"/>
    </location>
    <ligand>
        <name>Mn(2+)</name>
        <dbReference type="ChEBI" id="CHEBI:29035"/>
    </ligand>
</feature>
<evidence type="ECO:0000256" key="6">
    <source>
        <dbReference type="ARBA" id="ARBA00023118"/>
    </source>
</evidence>
<feature type="binding site" evidence="8">
    <location>
        <position position="214"/>
    </location>
    <ligand>
        <name>Mn(2+)</name>
        <dbReference type="ChEBI" id="CHEBI:29035"/>
    </ligand>
</feature>
<accession>A0A7J5C1R3</accession>
<dbReference type="NCBIfam" id="TIGR03638">
    <property type="entry name" value="cas1_ECOLI"/>
    <property type="match status" value="1"/>
</dbReference>
<dbReference type="PANTHER" id="PTHR34353">
    <property type="entry name" value="CRISPR-ASSOCIATED ENDONUCLEASE CAS1 1"/>
    <property type="match status" value="1"/>
</dbReference>
<comment type="cofactor">
    <cofactor evidence="8">
        <name>Mg(2+)</name>
        <dbReference type="ChEBI" id="CHEBI:18420"/>
    </cofactor>
    <cofactor evidence="8">
        <name>Mn(2+)</name>
        <dbReference type="ChEBI" id="CHEBI:29035"/>
    </cofactor>
</comment>
<dbReference type="InterPro" id="IPR019851">
    <property type="entry name" value="CRISPR-assoc_Cas1_ECOLI"/>
</dbReference>
<keyword evidence="3 8" id="KW-0255">Endonuclease</keyword>
<evidence type="ECO:0000256" key="5">
    <source>
        <dbReference type="ARBA" id="ARBA00022842"/>
    </source>
</evidence>
<keyword evidence="6 8" id="KW-0051">Antiviral defense</keyword>
<dbReference type="InterPro" id="IPR042206">
    <property type="entry name" value="CRISPR-assoc_Cas1_C"/>
</dbReference>
<dbReference type="GO" id="GO:0043571">
    <property type="term" value="P:maintenance of CRISPR repeat elements"/>
    <property type="evidence" value="ECO:0007669"/>
    <property type="project" value="UniProtKB-UniRule"/>
</dbReference>
<dbReference type="GO" id="GO:0051607">
    <property type="term" value="P:defense response to virus"/>
    <property type="evidence" value="ECO:0007669"/>
    <property type="project" value="UniProtKB-UniRule"/>
</dbReference>
<keyword evidence="7 8" id="KW-0238">DNA-binding</keyword>
<comment type="function">
    <text evidence="8">CRISPR (clustered regularly interspaced short palindromic repeat), is an adaptive immune system that provides protection against mobile genetic elements (viruses, transposable elements and conjugative plasmids). CRISPR clusters contain spacers, sequences complementary to antecedent mobile elements, and target invading nucleic acids. CRISPR clusters are transcribed and processed into CRISPR RNA (crRNA). Acts as a dsDNA endonuclease. Involved in the integration of spacer DNA into the CRISPR cassette.</text>
</comment>
<dbReference type="PANTHER" id="PTHR34353:SF3">
    <property type="entry name" value="CRISPR-ASSOCIATED ENDONUCLEASE CAS1"/>
    <property type="match status" value="1"/>
</dbReference>
<dbReference type="HAMAP" id="MF_01470">
    <property type="entry name" value="Cas1"/>
    <property type="match status" value="1"/>
</dbReference>
<dbReference type="EMBL" id="WBJZ01000001">
    <property type="protein sequence ID" value="KAB1662577.1"/>
    <property type="molecule type" value="Genomic_DNA"/>
</dbReference>
<gene>
    <name evidence="10" type="primary">cas1e</name>
    <name evidence="8" type="synonym">cas1</name>
    <name evidence="10" type="ORF">F8O01_01130</name>
</gene>
<dbReference type="Proteomes" id="UP000467240">
    <property type="component" value="Unassembled WGS sequence"/>
</dbReference>
<dbReference type="GO" id="GO:0046872">
    <property type="term" value="F:metal ion binding"/>
    <property type="evidence" value="ECO:0007669"/>
    <property type="project" value="UniProtKB-UniRule"/>
</dbReference>
<evidence type="ECO:0000256" key="1">
    <source>
        <dbReference type="ARBA" id="ARBA00022722"/>
    </source>
</evidence>
<feature type="region of interest" description="Disordered" evidence="9">
    <location>
        <begin position="317"/>
        <end position="346"/>
    </location>
</feature>
<keyword evidence="11" id="KW-1185">Reference proteome</keyword>
<dbReference type="InterPro" id="IPR002729">
    <property type="entry name" value="CRISPR-assoc_Cas1"/>
</dbReference>
<dbReference type="AlphaFoldDB" id="A0A7J5C1R3"/>
<keyword evidence="8" id="KW-0464">Manganese</keyword>
<comment type="similarity">
    <text evidence="8">Belongs to the CRISPR-associated endonuclease Cas1 family.</text>
</comment>
<comment type="subunit">
    <text evidence="8">Homodimer, forms a heterotetramer with a Cas2 homodimer.</text>
</comment>
<protein>
    <recommendedName>
        <fullName evidence="8">CRISPR-associated endonuclease Cas1</fullName>
        <ecNumber evidence="8">3.1.-.-</ecNumber>
    </recommendedName>
</protein>
<dbReference type="Gene3D" id="1.20.120.920">
    <property type="entry name" value="CRISPR-associated endonuclease Cas1, C-terminal domain"/>
    <property type="match status" value="1"/>
</dbReference>
<dbReference type="GO" id="GO:0004520">
    <property type="term" value="F:DNA endonuclease activity"/>
    <property type="evidence" value="ECO:0007669"/>
    <property type="project" value="InterPro"/>
</dbReference>
<dbReference type="RefSeq" id="WP_158039010.1">
    <property type="nucleotide sequence ID" value="NZ_JACCFV010000001.1"/>
</dbReference>
<keyword evidence="1 8" id="KW-0540">Nuclease</keyword>
<proteinExistence type="inferred from homology"/>
<feature type="binding site" evidence="8">
    <location>
        <position position="227"/>
    </location>
    <ligand>
        <name>Mn(2+)</name>
        <dbReference type="ChEBI" id="CHEBI:29035"/>
    </ligand>
</feature>
<evidence type="ECO:0000256" key="4">
    <source>
        <dbReference type="ARBA" id="ARBA00022801"/>
    </source>
</evidence>
<keyword evidence="4 8" id="KW-0378">Hydrolase</keyword>